<dbReference type="AlphaFoldDB" id="Q2IJ30"/>
<proteinExistence type="predicted"/>
<reference evidence="3 4" key="1">
    <citation type="submission" date="2006-01" db="EMBL/GenBank/DDBJ databases">
        <title>Complete sequence of Anaeromyxobacter dehalogenans 2CP-C.</title>
        <authorList>
            <consortium name="US DOE Joint Genome Institute"/>
            <person name="Copeland A."/>
            <person name="Lucas S."/>
            <person name="Lapidus A."/>
            <person name="Barry K."/>
            <person name="Detter J.C."/>
            <person name="Glavina T."/>
            <person name="Hammon N."/>
            <person name="Israni S."/>
            <person name="Pitluck S."/>
            <person name="Brettin T."/>
            <person name="Bruce D."/>
            <person name="Han C."/>
            <person name="Tapia R."/>
            <person name="Gilna P."/>
            <person name="Kiss H."/>
            <person name="Schmutz J."/>
            <person name="Larimer F."/>
            <person name="Land M."/>
            <person name="Kyrpides N."/>
            <person name="Anderson I."/>
            <person name="Sanford R.A."/>
            <person name="Ritalahti K.M."/>
            <person name="Thomas H.S."/>
            <person name="Kirby J.R."/>
            <person name="Zhulin I.B."/>
            <person name="Loeffler F.E."/>
            <person name="Richardson P."/>
        </authorList>
    </citation>
    <scope>NUCLEOTIDE SEQUENCE [LARGE SCALE GENOMIC DNA]</scope>
    <source>
        <strain evidence="3 4">2CP-C</strain>
    </source>
</reference>
<feature type="compositionally biased region" description="Polar residues" evidence="1">
    <location>
        <begin position="1"/>
        <end position="11"/>
    </location>
</feature>
<dbReference type="KEGG" id="ade:Adeh_1887"/>
<dbReference type="InterPro" id="IPR041657">
    <property type="entry name" value="HTH_17"/>
</dbReference>
<evidence type="ECO:0000259" key="2">
    <source>
        <dbReference type="Pfam" id="PF12728"/>
    </source>
</evidence>
<dbReference type="EMBL" id="CP000251">
    <property type="protein sequence ID" value="ABC81658.1"/>
    <property type="molecule type" value="Genomic_DNA"/>
</dbReference>
<sequence length="145" mass="15460">MAGWTSSSRPGTRSTERLSTRRTPARLAMGDADRMAIEALRVFVRGIVREALAEAGAAAPRPEGFIGTAEAARRAGVKQETILAWIGKDLLPASRVEGAKGWKIRPADLEAVLGGQQTGSRPAASVADLAQERGRRLADSVKRRS</sequence>
<evidence type="ECO:0000313" key="4">
    <source>
        <dbReference type="Proteomes" id="UP000001935"/>
    </source>
</evidence>
<protein>
    <recommendedName>
        <fullName evidence="2">Helix-turn-helix domain-containing protein</fullName>
    </recommendedName>
</protein>
<feature type="region of interest" description="Disordered" evidence="1">
    <location>
        <begin position="1"/>
        <end position="25"/>
    </location>
</feature>
<name>Q2IJ30_ANADE</name>
<organism evidence="3 4">
    <name type="scientific">Anaeromyxobacter dehalogenans (strain 2CP-C)</name>
    <dbReference type="NCBI Taxonomy" id="290397"/>
    <lineage>
        <taxon>Bacteria</taxon>
        <taxon>Pseudomonadati</taxon>
        <taxon>Myxococcota</taxon>
        <taxon>Myxococcia</taxon>
        <taxon>Myxococcales</taxon>
        <taxon>Cystobacterineae</taxon>
        <taxon>Anaeromyxobacteraceae</taxon>
        <taxon>Anaeromyxobacter</taxon>
    </lineage>
</organism>
<gene>
    <name evidence="3" type="ordered locus">Adeh_1887</name>
</gene>
<dbReference type="STRING" id="290397.Adeh_1887"/>
<dbReference type="Proteomes" id="UP000001935">
    <property type="component" value="Chromosome"/>
</dbReference>
<evidence type="ECO:0000313" key="3">
    <source>
        <dbReference type="EMBL" id="ABC81658.1"/>
    </source>
</evidence>
<feature type="compositionally biased region" description="Basic and acidic residues" evidence="1">
    <location>
        <begin position="130"/>
        <end position="145"/>
    </location>
</feature>
<feature type="region of interest" description="Disordered" evidence="1">
    <location>
        <begin position="113"/>
        <end position="145"/>
    </location>
</feature>
<feature type="domain" description="Helix-turn-helix" evidence="2">
    <location>
        <begin position="68"/>
        <end position="113"/>
    </location>
</feature>
<evidence type="ECO:0000256" key="1">
    <source>
        <dbReference type="SAM" id="MobiDB-lite"/>
    </source>
</evidence>
<dbReference type="Pfam" id="PF12728">
    <property type="entry name" value="HTH_17"/>
    <property type="match status" value="1"/>
</dbReference>
<dbReference type="HOGENOM" id="CLU_1782834_0_0_7"/>
<accession>Q2IJ30</accession>